<organism evidence="1 2">
    <name type="scientific">Bittarella massiliensis</name>
    <name type="common">ex Durand et al. 2017</name>
    <dbReference type="NCBI Taxonomy" id="1720313"/>
    <lineage>
        <taxon>Bacteria</taxon>
        <taxon>Bacillati</taxon>
        <taxon>Bacillota</taxon>
        <taxon>Clostridia</taxon>
        <taxon>Eubacteriales</taxon>
        <taxon>Oscillospiraceae</taxon>
        <taxon>Bittarella (ex Durand et al. 2017)</taxon>
    </lineage>
</organism>
<dbReference type="AlphaFoldDB" id="A0AAW5KA83"/>
<dbReference type="Proteomes" id="UP001205063">
    <property type="component" value="Unassembled WGS sequence"/>
</dbReference>
<evidence type="ECO:0000313" key="2">
    <source>
        <dbReference type="Proteomes" id="UP001205063"/>
    </source>
</evidence>
<reference evidence="1" key="1">
    <citation type="submission" date="2022-06" db="EMBL/GenBank/DDBJ databases">
        <title>Isolation of gut microbiota from human fecal samples.</title>
        <authorList>
            <person name="Pamer E.G."/>
            <person name="Barat B."/>
            <person name="Waligurski E."/>
            <person name="Medina S."/>
            <person name="Paddock L."/>
            <person name="Mostad J."/>
        </authorList>
    </citation>
    <scope>NUCLEOTIDE SEQUENCE</scope>
    <source>
        <strain evidence="1">DFI.7.96</strain>
    </source>
</reference>
<dbReference type="EMBL" id="JANGAB010000002">
    <property type="protein sequence ID" value="MCQ4949133.1"/>
    <property type="molecule type" value="Genomic_DNA"/>
</dbReference>
<evidence type="ECO:0000313" key="1">
    <source>
        <dbReference type="EMBL" id="MCQ4949133.1"/>
    </source>
</evidence>
<gene>
    <name evidence="1" type="ORF">NE646_05565</name>
</gene>
<proteinExistence type="predicted"/>
<name>A0AAW5KA83_9FIRM</name>
<comment type="caution">
    <text evidence="1">The sequence shown here is derived from an EMBL/GenBank/DDBJ whole genome shotgun (WGS) entry which is preliminary data.</text>
</comment>
<protein>
    <submittedName>
        <fullName evidence="1">Uncharacterized protein</fullName>
    </submittedName>
</protein>
<sequence length="94" mass="10187">MALEKQITYDNGTTASRHRIDGLPVRYQQGEGAEVAATLYSYLNANTRGSAARAPVTTTGITMGLFESQSNGNLREAMYTEIKSLPKWANAADC</sequence>
<dbReference type="RefSeq" id="WP_256135823.1">
    <property type="nucleotide sequence ID" value="NZ_JANGAB010000002.1"/>
</dbReference>
<accession>A0AAW5KA83</accession>